<evidence type="ECO:0000256" key="3">
    <source>
        <dbReference type="ARBA" id="ARBA00022723"/>
    </source>
</evidence>
<keyword evidence="4" id="KW-0408">Iron</keyword>
<dbReference type="GO" id="GO:0046872">
    <property type="term" value="F:metal ion binding"/>
    <property type="evidence" value="ECO:0007669"/>
    <property type="project" value="UniProtKB-KW"/>
</dbReference>
<dbReference type="AlphaFoldDB" id="A0AAV9TFZ7"/>
<keyword evidence="5" id="KW-0456">Lyase</keyword>
<dbReference type="EMBL" id="JASAOK010000032">
    <property type="protein sequence ID" value="KAK6218951.1"/>
    <property type="molecule type" value="Genomic_DNA"/>
</dbReference>
<evidence type="ECO:0000313" key="8">
    <source>
        <dbReference type="Proteomes" id="UP001327957"/>
    </source>
</evidence>
<comment type="cofactor">
    <cofactor evidence="1">
        <name>heme b</name>
        <dbReference type="ChEBI" id="CHEBI:60344"/>
    </cofactor>
</comment>
<evidence type="ECO:0000256" key="6">
    <source>
        <dbReference type="SAM" id="MobiDB-lite"/>
    </source>
</evidence>
<dbReference type="InterPro" id="IPR025702">
    <property type="entry name" value="OXD"/>
</dbReference>
<comment type="caution">
    <text evidence="7">The sequence shown here is derived from an EMBL/GenBank/DDBJ whole genome shotgun (WGS) entry which is preliminary data.</text>
</comment>
<sequence length="380" mass="41710">MELESAIPEWLQTDRTVPAKTPPNFSPPFELYTSRFPKHIKDVVMAVIGAQYPSAEANDGKALATISAFVTADAVGPSSCPAFHEVAAVTDNRGFHNVAVLAYWPSGLSYDGWRAKSGFGEWWAGLGPGEESPRNGWFLEVFLPTVDRFETVFSTATPEGAAHMRESSSGPIREHVYWGSMRDRLPISQTDELLGEETQKPHDEAPPNGDTGPRQRVHVPGRKNLAVIRSGQDWSAAPPEERQLYLDSMQPPLVKGMEYLRDHGDEVGCFSCRFMEIVEGPAPAMGPEAEAEAVAGAGAGGSGTDRTFGLAYFDNLTSLESWSRGHRTHLAIFGEFARYAKRLGDRMGLRLFHEVLVLEAEQQVFEYVGCHPGTGMLRSL</sequence>
<keyword evidence="2" id="KW-0349">Heme</keyword>
<evidence type="ECO:0000313" key="7">
    <source>
        <dbReference type="EMBL" id="KAK6218951.1"/>
    </source>
</evidence>
<keyword evidence="3" id="KW-0479">Metal-binding</keyword>
<evidence type="ECO:0000256" key="2">
    <source>
        <dbReference type="ARBA" id="ARBA00022617"/>
    </source>
</evidence>
<dbReference type="Proteomes" id="UP001327957">
    <property type="component" value="Unassembled WGS sequence"/>
</dbReference>
<organism evidence="7 8">
    <name type="scientific">Colletotrichum tabaci</name>
    <dbReference type="NCBI Taxonomy" id="1209068"/>
    <lineage>
        <taxon>Eukaryota</taxon>
        <taxon>Fungi</taxon>
        <taxon>Dikarya</taxon>
        <taxon>Ascomycota</taxon>
        <taxon>Pezizomycotina</taxon>
        <taxon>Sordariomycetes</taxon>
        <taxon>Hypocreomycetidae</taxon>
        <taxon>Glomerellales</taxon>
        <taxon>Glomerellaceae</taxon>
        <taxon>Colletotrichum</taxon>
        <taxon>Colletotrichum destructivum species complex</taxon>
    </lineage>
</organism>
<gene>
    <name evidence="7" type="ORF">QIS74_06160</name>
</gene>
<reference evidence="7 8" key="1">
    <citation type="submission" date="2023-04" db="EMBL/GenBank/DDBJ databases">
        <title>Colletotrichum tabacum stain YC1 causing leaf anthracnose on Nicotiana tabacum(L.) cv.</title>
        <authorList>
            <person name="Ji Z."/>
            <person name="Wang M."/>
            <person name="Zhang J."/>
            <person name="Wang N."/>
            <person name="Zhou Z."/>
        </authorList>
    </citation>
    <scope>NUCLEOTIDE SEQUENCE [LARGE SCALE GENOMIC DNA]</scope>
    <source>
        <strain evidence="7 8">YC1</strain>
    </source>
</reference>
<evidence type="ECO:0000256" key="4">
    <source>
        <dbReference type="ARBA" id="ARBA00023004"/>
    </source>
</evidence>
<protein>
    <submittedName>
        <fullName evidence="7">Phenylacetaldoxime dehydratase</fullName>
    </submittedName>
</protein>
<name>A0AAV9TFZ7_9PEZI</name>
<feature type="region of interest" description="Disordered" evidence="6">
    <location>
        <begin position="197"/>
        <end position="219"/>
    </location>
</feature>
<evidence type="ECO:0000256" key="1">
    <source>
        <dbReference type="ARBA" id="ARBA00001970"/>
    </source>
</evidence>
<accession>A0AAV9TFZ7</accession>
<evidence type="ECO:0000256" key="5">
    <source>
        <dbReference type="ARBA" id="ARBA00023239"/>
    </source>
</evidence>
<proteinExistence type="predicted"/>
<dbReference type="GO" id="GO:0016829">
    <property type="term" value="F:lyase activity"/>
    <property type="evidence" value="ECO:0007669"/>
    <property type="project" value="UniProtKB-KW"/>
</dbReference>
<keyword evidence="8" id="KW-1185">Reference proteome</keyword>
<dbReference type="Pfam" id="PF13816">
    <property type="entry name" value="Dehydratase_hem"/>
    <property type="match status" value="1"/>
</dbReference>